<dbReference type="EMBL" id="CP020946">
    <property type="protein sequence ID" value="ASD63609.1"/>
    <property type="molecule type" value="Genomic_DNA"/>
</dbReference>
<dbReference type="RefSeq" id="WP_088565138.1">
    <property type="nucleotide sequence ID" value="NZ_CP020946.1"/>
</dbReference>
<proteinExistence type="predicted"/>
<name>A0A1Z3N837_BDEBC</name>
<organism evidence="1 2">
    <name type="scientific">Bdellovibrio bacteriovorus</name>
    <dbReference type="NCBI Taxonomy" id="959"/>
    <lineage>
        <taxon>Bacteria</taxon>
        <taxon>Pseudomonadati</taxon>
        <taxon>Bdellovibrionota</taxon>
        <taxon>Bdellovibrionia</taxon>
        <taxon>Bdellovibrionales</taxon>
        <taxon>Pseudobdellovibrionaceae</taxon>
        <taxon>Bdellovibrio</taxon>
    </lineage>
</organism>
<dbReference type="AlphaFoldDB" id="A0A1Z3N837"/>
<gene>
    <name evidence="1" type="ORF">B9G79_08490</name>
</gene>
<evidence type="ECO:0000313" key="2">
    <source>
        <dbReference type="Proteomes" id="UP000197003"/>
    </source>
</evidence>
<dbReference type="OrthoDB" id="9794260at2"/>
<sequence>MKQLFLVLVVVFGFAGNALAFDCSDRVLRFPMSEITRKVQVNPEAADTLEGIHLYWIAWESYPEAIEVTQAALACLESQGVMEQFRIANRVLWRRAR</sequence>
<protein>
    <submittedName>
        <fullName evidence="1">Uncharacterized protein</fullName>
    </submittedName>
</protein>
<dbReference type="Proteomes" id="UP000197003">
    <property type="component" value="Chromosome"/>
</dbReference>
<reference evidence="1 2" key="1">
    <citation type="submission" date="2017-04" db="EMBL/GenBank/DDBJ databases">
        <title>Whole genome sequence of Bdellovibrio bacteriovorus strain SSB218315.</title>
        <authorList>
            <person name="Oyedara O."/>
            <person name="Rodriguez-Perez M.A."/>
        </authorList>
    </citation>
    <scope>NUCLEOTIDE SEQUENCE [LARGE SCALE GENOMIC DNA]</scope>
    <source>
        <strain evidence="1 2">SSB218315</strain>
    </source>
</reference>
<evidence type="ECO:0000313" key="1">
    <source>
        <dbReference type="EMBL" id="ASD63609.1"/>
    </source>
</evidence>
<accession>A0A1Z3N837</accession>